<protein>
    <submittedName>
        <fullName evidence="2">Alpha-tectorin</fullName>
    </submittedName>
</protein>
<evidence type="ECO:0000313" key="3">
    <source>
        <dbReference type="Proteomes" id="UP001165941"/>
    </source>
</evidence>
<dbReference type="InterPro" id="IPR052749">
    <property type="entry name" value="Alpha-tectorin"/>
</dbReference>
<dbReference type="PROSITE" id="PS51233">
    <property type="entry name" value="VWFD"/>
    <property type="match status" value="1"/>
</dbReference>
<dbReference type="Pfam" id="PF00094">
    <property type="entry name" value="VWD"/>
    <property type="match status" value="1"/>
</dbReference>
<dbReference type="CDD" id="cd19941">
    <property type="entry name" value="TIL"/>
    <property type="match status" value="1"/>
</dbReference>
<name>A0ABX0S395_PONBL</name>
<dbReference type="EMBL" id="PGGH01115727">
    <property type="protein sequence ID" value="NIG59589.1"/>
    <property type="molecule type" value="Genomic_DNA"/>
</dbReference>
<feature type="domain" description="VWFD" evidence="1">
    <location>
        <begin position="105"/>
        <end position="203"/>
    </location>
</feature>
<evidence type="ECO:0000259" key="1">
    <source>
        <dbReference type="PROSITE" id="PS51233"/>
    </source>
</evidence>
<accession>A0ABX0S395</accession>
<dbReference type="InterPro" id="IPR002919">
    <property type="entry name" value="TIL_dom"/>
</dbReference>
<dbReference type="PANTHER" id="PTHR46160">
    <property type="entry name" value="ALPHA-TECTORIN-RELATED"/>
    <property type="match status" value="1"/>
</dbReference>
<organism evidence="2 3">
    <name type="scientific">Pontoporia blainvillei</name>
    <name type="common">Franciscana</name>
    <name type="synonym">Delphinus blainvillei</name>
    <dbReference type="NCBI Taxonomy" id="48723"/>
    <lineage>
        <taxon>Eukaryota</taxon>
        <taxon>Metazoa</taxon>
        <taxon>Chordata</taxon>
        <taxon>Craniata</taxon>
        <taxon>Vertebrata</taxon>
        <taxon>Euteleostomi</taxon>
        <taxon>Mammalia</taxon>
        <taxon>Eutheria</taxon>
        <taxon>Laurasiatheria</taxon>
        <taxon>Artiodactyla</taxon>
        <taxon>Whippomorpha</taxon>
        <taxon>Cetacea</taxon>
        <taxon>Odontoceti</taxon>
        <taxon>Pontoporiidae</taxon>
        <taxon>Pontoporia</taxon>
    </lineage>
</organism>
<dbReference type="Proteomes" id="UP001165941">
    <property type="component" value="Unassembled WGS sequence"/>
</dbReference>
<keyword evidence="3" id="KW-1185">Reference proteome</keyword>
<dbReference type="Pfam" id="PF01826">
    <property type="entry name" value="TIL"/>
    <property type="match status" value="1"/>
</dbReference>
<reference evidence="2" key="1">
    <citation type="submission" date="2018-05" db="EMBL/GenBank/DDBJ databases">
        <authorList>
            <person name="Pedro S.L.S."/>
            <person name="Freitas R.C."/>
            <person name="Barreto A.S."/>
            <person name="Lima A.O.S."/>
        </authorList>
    </citation>
    <scope>NUCLEOTIDE SEQUENCE</scope>
    <source>
        <strain evidence="2">BP203</strain>
        <tissue evidence="2">Muscle</tissue>
    </source>
</reference>
<evidence type="ECO:0000313" key="2">
    <source>
        <dbReference type="EMBL" id="NIG59589.1"/>
    </source>
</evidence>
<proteinExistence type="predicted"/>
<gene>
    <name evidence="2" type="ORF">BU61_6950</name>
</gene>
<dbReference type="InterPro" id="IPR001846">
    <property type="entry name" value="VWF_type-D"/>
</dbReference>
<dbReference type="Gene3D" id="2.10.25.10">
    <property type="entry name" value="Laminin"/>
    <property type="match status" value="1"/>
</dbReference>
<dbReference type="InterPro" id="IPR036084">
    <property type="entry name" value="Ser_inhib-like_sf"/>
</dbReference>
<dbReference type="SUPFAM" id="SSF57567">
    <property type="entry name" value="Serine protease inhibitors"/>
    <property type="match status" value="1"/>
</dbReference>
<dbReference type="PANTHER" id="PTHR46160:SF3">
    <property type="entry name" value="ALPHA-TECTORIN"/>
    <property type="match status" value="1"/>
</dbReference>
<sequence>MMCTETCETLALGPICVDSCSEGCQCDEGYALQGSQCVPRSECGCNFEGHQLATNETFWVDLDCQIFCYCNGTDNSVHCENIPCKGDEYCMEEGGLYYCQARTDASCIVSGYGHYLTFDGYPFDFQTSCPLILCTTGSRPSSDTFPKFVVTARNEDRDPSLALWVKQVDVTVLGYSIVIHRAYKHTVLVSGHRPDPRRGAAGM</sequence>
<comment type="caution">
    <text evidence="2">The sequence shown here is derived from an EMBL/GenBank/DDBJ whole genome shotgun (WGS) entry which is preliminary data.</text>
</comment>